<dbReference type="SMART" id="SM00028">
    <property type="entry name" value="TPR"/>
    <property type="match status" value="5"/>
</dbReference>
<dbReference type="InterPro" id="IPR008258">
    <property type="entry name" value="Transglycosylase_SLT_dom_1"/>
</dbReference>
<dbReference type="AlphaFoldDB" id="A0A833NXF4"/>
<evidence type="ECO:0000256" key="4">
    <source>
        <dbReference type="SAM" id="SignalP"/>
    </source>
</evidence>
<dbReference type="PANTHER" id="PTHR37423">
    <property type="entry name" value="SOLUBLE LYTIC MUREIN TRANSGLYCOSYLASE-RELATED"/>
    <property type="match status" value="1"/>
</dbReference>
<dbReference type="InterPro" id="IPR019734">
    <property type="entry name" value="TPR_rpt"/>
</dbReference>
<dbReference type="SUPFAM" id="SSF53955">
    <property type="entry name" value="Lysozyme-like"/>
    <property type="match status" value="1"/>
</dbReference>
<dbReference type="Gene3D" id="1.10.530.10">
    <property type="match status" value="1"/>
</dbReference>
<dbReference type="InterPro" id="IPR011990">
    <property type="entry name" value="TPR-like_helical_dom_sf"/>
</dbReference>
<feature type="signal peptide" evidence="4">
    <location>
        <begin position="1"/>
        <end position="22"/>
    </location>
</feature>
<dbReference type="GO" id="GO:0008933">
    <property type="term" value="F:peptidoglycan lytic transglycosylase activity"/>
    <property type="evidence" value="ECO:0007669"/>
    <property type="project" value="InterPro"/>
</dbReference>
<dbReference type="InterPro" id="IPR039565">
    <property type="entry name" value="BamD-like"/>
</dbReference>
<comment type="caution">
    <text evidence="7">The sequence shown here is derived from an EMBL/GenBank/DDBJ whole genome shotgun (WGS) entry which is preliminary data.</text>
</comment>
<dbReference type="PANTHER" id="PTHR37423:SF2">
    <property type="entry name" value="MEMBRANE-BOUND LYTIC MUREIN TRANSGLYCOSYLASE C"/>
    <property type="match status" value="1"/>
</dbReference>
<dbReference type="CDD" id="cd13401">
    <property type="entry name" value="Slt70-like"/>
    <property type="match status" value="1"/>
</dbReference>
<dbReference type="InterPro" id="IPR000189">
    <property type="entry name" value="Transglyc_AS"/>
</dbReference>
<evidence type="ECO:0000259" key="5">
    <source>
        <dbReference type="Pfam" id="PF01464"/>
    </source>
</evidence>
<feature type="domain" description="Outer membrane lipoprotein BamD-like" evidence="6">
    <location>
        <begin position="189"/>
        <end position="338"/>
    </location>
</feature>
<dbReference type="Pfam" id="PF13525">
    <property type="entry name" value="YfiO"/>
    <property type="match status" value="1"/>
</dbReference>
<dbReference type="InterPro" id="IPR023346">
    <property type="entry name" value="Lysozyme-like_dom_sf"/>
</dbReference>
<dbReference type="PROSITE" id="PS00922">
    <property type="entry name" value="TRANSGLYCOSYLASE"/>
    <property type="match status" value="1"/>
</dbReference>
<organism evidence="7 8">
    <name type="scientific">Candidatus Saganbacteria bacterium</name>
    <dbReference type="NCBI Taxonomy" id="2575572"/>
    <lineage>
        <taxon>Bacteria</taxon>
        <taxon>Bacillati</taxon>
        <taxon>Saganbacteria</taxon>
    </lineage>
</organism>
<feature type="domain" description="Transglycosylase SLT" evidence="5">
    <location>
        <begin position="533"/>
        <end position="642"/>
    </location>
</feature>
<name>A0A833NXF4_UNCSA</name>
<dbReference type="Gene3D" id="1.25.40.10">
    <property type="entry name" value="Tetratricopeptide repeat domain"/>
    <property type="match status" value="3"/>
</dbReference>
<evidence type="ECO:0000256" key="2">
    <source>
        <dbReference type="ARBA" id="ARBA00022729"/>
    </source>
</evidence>
<evidence type="ECO:0000313" key="7">
    <source>
        <dbReference type="EMBL" id="KAF0134826.1"/>
    </source>
</evidence>
<evidence type="ECO:0000256" key="1">
    <source>
        <dbReference type="ARBA" id="ARBA00007734"/>
    </source>
</evidence>
<keyword evidence="2 4" id="KW-0732">Signal</keyword>
<dbReference type="PROSITE" id="PS50005">
    <property type="entry name" value="TPR"/>
    <property type="match status" value="1"/>
</dbReference>
<dbReference type="Pfam" id="PF01464">
    <property type="entry name" value="SLT"/>
    <property type="match status" value="1"/>
</dbReference>
<evidence type="ECO:0000313" key="8">
    <source>
        <dbReference type="Proteomes" id="UP000488506"/>
    </source>
</evidence>
<gene>
    <name evidence="7" type="ORF">FD145_394</name>
</gene>
<sequence length="682" mass="78185">MKYKKLFTIVAILLISISVAFADAKSDFLNGHKKLQEGVLPEALYYFQSALSDKSFILSDYVQFEIGQVYYKNGNYLLAAQEYRKVKADSNIYKNALYNFARCLEFARDYEGAAYAYKLYFASFEEESKAAEAGFRLACMYEKLENFKSAYSAYNQVDLYFPTTSFAKQSRQKARELASLYNLPVYKAKPDELFNKGVLSYKAGDYNAAEAIFFKLARVYPKSKYIGKAFLMIGKSEFSSGKVSEAISNLEKSLGYAEENDKGENLYYLGRSYGRRGKYIQAIRYMKKVLDYYPRSGFADDACYYLGQYYEFENSKQAALTAYLYLLEKYPNSSFIDDTIFKAGMLSYKAYDFDFAYKIFSLSKIKKVGDETPKCLLWWGKLAERIGKNDNAAGIYYFLADRFDHSYAGYRARERLRALGYAEPNSKKLPSANSLRVMRNSLPVAVEKYDILVELGLSEYAAIEGKEILDDENDKTPAQITMGKILQNAGEFRTPIKLTEAKVKSAIIGGVPDKLPLEMWQLAYPLGFWQKVFRYSKANNVDPYLTLAVIREESRFNPRALSSSRAHGLMQIIPSTGKLLAKEMGIEDYRRSKMYNSETNIMMGTYYLKSLIDRFKGNIALALAGYNGGPSRVKKWVNNWYSGDYAGLDVDEFIEYIPLRETKNYVQKVMGSYYEYKRIYGN</sequence>
<dbReference type="GO" id="GO:0016020">
    <property type="term" value="C:membrane"/>
    <property type="evidence" value="ECO:0007669"/>
    <property type="project" value="InterPro"/>
</dbReference>
<keyword evidence="3" id="KW-0802">TPR repeat</keyword>
<proteinExistence type="inferred from homology"/>
<dbReference type="Proteomes" id="UP000488506">
    <property type="component" value="Unassembled WGS sequence"/>
</dbReference>
<protein>
    <recommendedName>
        <fullName evidence="9">Tetratricopeptide repeat protein</fullName>
    </recommendedName>
</protein>
<dbReference type="SUPFAM" id="SSF48452">
    <property type="entry name" value="TPR-like"/>
    <property type="match status" value="2"/>
</dbReference>
<evidence type="ECO:0000256" key="3">
    <source>
        <dbReference type="PROSITE-ProRule" id="PRU00339"/>
    </source>
</evidence>
<accession>A0A833NXF4</accession>
<dbReference type="EMBL" id="WPAF01000004">
    <property type="protein sequence ID" value="KAF0134826.1"/>
    <property type="molecule type" value="Genomic_DNA"/>
</dbReference>
<dbReference type="GO" id="GO:0000270">
    <property type="term" value="P:peptidoglycan metabolic process"/>
    <property type="evidence" value="ECO:0007669"/>
    <property type="project" value="InterPro"/>
</dbReference>
<feature type="repeat" description="TPR" evidence="3">
    <location>
        <begin position="263"/>
        <end position="296"/>
    </location>
</feature>
<reference evidence="7 8" key="1">
    <citation type="submission" date="2019-12" db="EMBL/GenBank/DDBJ databases">
        <authorList>
            <person name="Wolfe R."/>
            <person name="Danczak R."/>
            <person name="Wilkins M."/>
        </authorList>
    </citation>
    <scope>NUCLEOTIDE SEQUENCE [LARGE SCALE GENOMIC DNA]</scope>
    <source>
        <strain evidence="7">X2_MaxBin.013</strain>
    </source>
</reference>
<comment type="similarity">
    <text evidence="1">Belongs to the transglycosylase Slt family.</text>
</comment>
<evidence type="ECO:0000259" key="6">
    <source>
        <dbReference type="Pfam" id="PF13525"/>
    </source>
</evidence>
<evidence type="ECO:0008006" key="9">
    <source>
        <dbReference type="Google" id="ProtNLM"/>
    </source>
</evidence>
<feature type="chain" id="PRO_5032953656" description="Tetratricopeptide repeat protein" evidence="4">
    <location>
        <begin position="23"/>
        <end position="682"/>
    </location>
</feature>